<accession>A0A7W9WUD9</accession>
<dbReference type="Proteomes" id="UP000571554">
    <property type="component" value="Unassembled WGS sequence"/>
</dbReference>
<evidence type="ECO:0000313" key="2">
    <source>
        <dbReference type="EMBL" id="MBB6104277.1"/>
    </source>
</evidence>
<feature type="transmembrane region" description="Helical" evidence="1">
    <location>
        <begin position="30"/>
        <end position="53"/>
    </location>
</feature>
<comment type="caution">
    <text evidence="2">The sequence shown here is derived from an EMBL/GenBank/DDBJ whole genome shotgun (WGS) entry which is preliminary data.</text>
</comment>
<name>A0A7W9WUD9_9BURK</name>
<keyword evidence="1" id="KW-0472">Membrane</keyword>
<evidence type="ECO:0000256" key="1">
    <source>
        <dbReference type="SAM" id="Phobius"/>
    </source>
</evidence>
<protein>
    <submittedName>
        <fullName evidence="2">Uncharacterized protein</fullName>
    </submittedName>
</protein>
<keyword evidence="3" id="KW-1185">Reference proteome</keyword>
<dbReference type="AlphaFoldDB" id="A0A7W9WUD9"/>
<feature type="transmembrane region" description="Helical" evidence="1">
    <location>
        <begin position="65"/>
        <end position="82"/>
    </location>
</feature>
<gene>
    <name evidence="2" type="ORF">F4827_004136</name>
</gene>
<keyword evidence="1" id="KW-0812">Transmembrane</keyword>
<evidence type="ECO:0000313" key="3">
    <source>
        <dbReference type="Proteomes" id="UP000571554"/>
    </source>
</evidence>
<dbReference type="EMBL" id="JACHBW010000012">
    <property type="protein sequence ID" value="MBB6104277.1"/>
    <property type="molecule type" value="Genomic_DNA"/>
</dbReference>
<organism evidence="2 3">
    <name type="scientific">Paraburkholderia bannensis</name>
    <dbReference type="NCBI Taxonomy" id="765414"/>
    <lineage>
        <taxon>Bacteria</taxon>
        <taxon>Pseudomonadati</taxon>
        <taxon>Pseudomonadota</taxon>
        <taxon>Betaproteobacteria</taxon>
        <taxon>Burkholderiales</taxon>
        <taxon>Burkholderiaceae</taxon>
        <taxon>Paraburkholderia</taxon>
    </lineage>
</organism>
<sequence>MNTPDPCKEKLANPDEVMHRHLLARMRWRGWLKVVTLTMAVDQLLIAVFTFAARSLDPGIGEMPTLIFSCITCMLVSNWLVSDARAAWVSAKSSGYIGTAIDAVKGESVVIAARCRRRWLVVLHIELNPQLVMQR</sequence>
<proteinExistence type="predicted"/>
<reference evidence="2 3" key="1">
    <citation type="submission" date="2020-08" db="EMBL/GenBank/DDBJ databases">
        <title>Above-ground endophytic microbial communities from plants in different locations in the United States.</title>
        <authorList>
            <person name="Frank C."/>
        </authorList>
    </citation>
    <scope>NUCLEOTIDE SEQUENCE [LARGE SCALE GENOMIC DNA]</scope>
    <source>
        <strain evidence="2 3">WP4_2_2</strain>
    </source>
</reference>
<dbReference type="RefSeq" id="WP_183726395.1">
    <property type="nucleotide sequence ID" value="NZ_JACHBW010000012.1"/>
</dbReference>
<keyword evidence="1" id="KW-1133">Transmembrane helix</keyword>